<sequence>MSYILEALEKSEQERKQRAVPDLQTQPTLYPGITRSRSRRPASPSRLLRPTILLAIALVLSAWLLRDHLPVELEIKITRQAPQATSEPQTAPTSSTPDATEPKVDNGQQEVLAQQQTVETISNESETLTVAASEEMEQEEIIGPSSTVPAVPIQKSIADRAKVTLQPAPIMLTDDNDPESIAIAEPVPFLEELTAAQQQELPTMKFAGHTYSTVAGDRLIIINNGIKREGDSIGPGLKLEEITWDGVILNYRGLRFQVVTTGT</sequence>
<accession>A0A1M7YE59</accession>
<dbReference type="AlphaFoldDB" id="A0A1M7YE59"/>
<proteinExistence type="predicted"/>
<dbReference type="GO" id="GO:0015627">
    <property type="term" value="C:type II protein secretion system complex"/>
    <property type="evidence" value="ECO:0007669"/>
    <property type="project" value="InterPro"/>
</dbReference>
<dbReference type="InterPro" id="IPR032389">
    <property type="entry name" value="GspB_C"/>
</dbReference>
<feature type="compositionally biased region" description="Polar residues" evidence="1">
    <location>
        <begin position="80"/>
        <end position="98"/>
    </location>
</feature>
<evidence type="ECO:0000259" key="2">
    <source>
        <dbReference type="Pfam" id="PF16537"/>
    </source>
</evidence>
<evidence type="ECO:0000256" key="1">
    <source>
        <dbReference type="SAM" id="MobiDB-lite"/>
    </source>
</evidence>
<keyword evidence="4" id="KW-1185">Reference proteome</keyword>
<dbReference type="RefSeq" id="WP_073615139.1">
    <property type="nucleotide sequence ID" value="NZ_FRFE01000021.1"/>
</dbReference>
<dbReference type="Proteomes" id="UP000184603">
    <property type="component" value="Unassembled WGS sequence"/>
</dbReference>
<reference evidence="3 4" key="1">
    <citation type="submission" date="2016-12" db="EMBL/GenBank/DDBJ databases">
        <authorList>
            <person name="Song W.-J."/>
            <person name="Kurnit D.M."/>
        </authorList>
    </citation>
    <scope>NUCLEOTIDE SEQUENCE [LARGE SCALE GENOMIC DNA]</scope>
    <source>
        <strain evidence="3 4">DSM 18488</strain>
    </source>
</reference>
<feature type="region of interest" description="Disordered" evidence="1">
    <location>
        <begin position="80"/>
        <end position="106"/>
    </location>
</feature>
<evidence type="ECO:0000313" key="3">
    <source>
        <dbReference type="EMBL" id="SHO50881.1"/>
    </source>
</evidence>
<gene>
    <name evidence="3" type="ORF">SAMN02745220_03685</name>
</gene>
<feature type="domain" description="Type II secretion system protein GspB C-terminal" evidence="2">
    <location>
        <begin position="201"/>
        <end position="258"/>
    </location>
</feature>
<organism evidence="3 4">
    <name type="scientific">Desulfopila aestuarii DSM 18488</name>
    <dbReference type="NCBI Taxonomy" id="1121416"/>
    <lineage>
        <taxon>Bacteria</taxon>
        <taxon>Pseudomonadati</taxon>
        <taxon>Thermodesulfobacteriota</taxon>
        <taxon>Desulfobulbia</taxon>
        <taxon>Desulfobulbales</taxon>
        <taxon>Desulfocapsaceae</taxon>
        <taxon>Desulfopila</taxon>
    </lineage>
</organism>
<protein>
    <submittedName>
        <fullName evidence="3">General secretion pathway protein B</fullName>
    </submittedName>
</protein>
<dbReference type="OrthoDB" id="5432325at2"/>
<dbReference type="Pfam" id="PF16537">
    <property type="entry name" value="T2SSB"/>
    <property type="match status" value="1"/>
</dbReference>
<dbReference type="STRING" id="1121416.SAMN02745220_03685"/>
<dbReference type="EMBL" id="FRFE01000021">
    <property type="protein sequence ID" value="SHO50881.1"/>
    <property type="molecule type" value="Genomic_DNA"/>
</dbReference>
<evidence type="ECO:0000313" key="4">
    <source>
        <dbReference type="Proteomes" id="UP000184603"/>
    </source>
</evidence>
<name>A0A1M7YE59_9BACT</name>